<organism evidence="3 4">
    <name type="scientific">Toxocara canis</name>
    <name type="common">Canine roundworm</name>
    <dbReference type="NCBI Taxonomy" id="6265"/>
    <lineage>
        <taxon>Eukaryota</taxon>
        <taxon>Metazoa</taxon>
        <taxon>Ecdysozoa</taxon>
        <taxon>Nematoda</taxon>
        <taxon>Chromadorea</taxon>
        <taxon>Rhabditida</taxon>
        <taxon>Spirurina</taxon>
        <taxon>Ascaridomorpha</taxon>
        <taxon>Ascaridoidea</taxon>
        <taxon>Toxocaridae</taxon>
        <taxon>Toxocara</taxon>
    </lineage>
</organism>
<dbReference type="Gene3D" id="1.25.40.20">
    <property type="entry name" value="Ankyrin repeat-containing domain"/>
    <property type="match status" value="1"/>
</dbReference>
<reference evidence="2 3" key="2">
    <citation type="submission" date="2018-11" db="EMBL/GenBank/DDBJ databases">
        <authorList>
            <consortium name="Pathogen Informatics"/>
        </authorList>
    </citation>
    <scope>NUCLEOTIDE SEQUENCE [LARGE SCALE GENOMIC DNA]</scope>
</reference>
<dbReference type="Pfam" id="PF12796">
    <property type="entry name" value="Ank_2"/>
    <property type="match status" value="1"/>
</dbReference>
<dbReference type="PANTHER" id="PTHR24121">
    <property type="entry name" value="NO MECHANORECEPTOR POTENTIAL C, ISOFORM D-RELATED"/>
    <property type="match status" value="1"/>
</dbReference>
<evidence type="ECO:0000313" key="3">
    <source>
        <dbReference type="Proteomes" id="UP000050794"/>
    </source>
</evidence>
<dbReference type="AlphaFoldDB" id="A0A183VGC3"/>
<dbReference type="InterPro" id="IPR036770">
    <property type="entry name" value="Ankyrin_rpt-contain_sf"/>
</dbReference>
<feature type="repeat" description="ANK" evidence="1">
    <location>
        <begin position="349"/>
        <end position="379"/>
    </location>
</feature>
<dbReference type="SMART" id="SM00248">
    <property type="entry name" value="ANK"/>
    <property type="match status" value="2"/>
</dbReference>
<evidence type="ECO:0000313" key="2">
    <source>
        <dbReference type="EMBL" id="VDM51114.1"/>
    </source>
</evidence>
<dbReference type="InterPro" id="IPR002110">
    <property type="entry name" value="Ankyrin_rpt"/>
</dbReference>
<dbReference type="EMBL" id="UYWY01027516">
    <property type="protein sequence ID" value="VDM51114.1"/>
    <property type="molecule type" value="Genomic_DNA"/>
</dbReference>
<protein>
    <submittedName>
        <fullName evidence="4">ANK_REP_REGION domain-containing protein</fullName>
    </submittedName>
</protein>
<dbReference type="PROSITE" id="PS50297">
    <property type="entry name" value="ANK_REP_REGION"/>
    <property type="match status" value="1"/>
</dbReference>
<sequence>MKRTCKRKVKMRKRTRKKKKVDEEVLLIGNEDIKEPDDENKKLQFVYDKLNHELRKKVERNWMKICRHDDILIRTIRWISERDPVEAARQLLGREDIQSAAKIGDALGIRCSNRKPEELTLKEQRGRDEDMESQSRRVQMLIMYVVLNPLAAFRRGIAVLSTTGPITVRNMLEQLNAMSVHGSQEHLTTQGEILCHLLFMFVDGSGQRRFHSICRSENADDVVELCQRCRDCFRLFRYIDKRKEDRADFVRKLLDSFRRHMLWRSAHIAALIGMSEFFLNADEQNRNSHFSYIFTKNDFCSHGASLSQCDVNGNNCLHFAAQSSQVILQLLWEKARPEFEKLLNVVNNDGCTPLYLAIRTANARCVSTLLRYGASLNVR</sequence>
<evidence type="ECO:0000256" key="1">
    <source>
        <dbReference type="PROSITE-ProRule" id="PRU00023"/>
    </source>
</evidence>
<keyword evidence="3" id="KW-1185">Reference proteome</keyword>
<accession>A0A183VGC3</accession>
<dbReference type="PROSITE" id="PS50088">
    <property type="entry name" value="ANK_REPEAT"/>
    <property type="match status" value="1"/>
</dbReference>
<proteinExistence type="predicted"/>
<keyword evidence="1" id="KW-0040">ANK repeat</keyword>
<evidence type="ECO:0000313" key="4">
    <source>
        <dbReference type="WBParaSite" id="TCNE_0001979701-mRNA-1"/>
    </source>
</evidence>
<dbReference type="Proteomes" id="UP000050794">
    <property type="component" value="Unassembled WGS sequence"/>
</dbReference>
<name>A0A183VGC3_TOXCA</name>
<dbReference type="WBParaSite" id="TCNE_0001979701-mRNA-1">
    <property type="protein sequence ID" value="TCNE_0001979701-mRNA-1"/>
    <property type="gene ID" value="TCNE_0001979701"/>
</dbReference>
<reference evidence="4" key="1">
    <citation type="submission" date="2016-06" db="UniProtKB">
        <authorList>
            <consortium name="WormBaseParasite"/>
        </authorList>
    </citation>
    <scope>IDENTIFICATION</scope>
</reference>
<dbReference type="PANTHER" id="PTHR24121:SF23">
    <property type="entry name" value="NO MECHANORECEPTOR POTENTIAL C, ISOFORM H"/>
    <property type="match status" value="1"/>
</dbReference>
<gene>
    <name evidence="2" type="ORF">TCNE_LOCUS19793</name>
</gene>
<dbReference type="SUPFAM" id="SSF48403">
    <property type="entry name" value="Ankyrin repeat"/>
    <property type="match status" value="1"/>
</dbReference>